<evidence type="ECO:0000313" key="3">
    <source>
        <dbReference type="EMBL" id="TIB99310.1"/>
    </source>
</evidence>
<evidence type="ECO:0000259" key="1">
    <source>
        <dbReference type="PROSITE" id="PS50181"/>
    </source>
</evidence>
<organism evidence="5 11">
    <name type="scientific">Wallemia mellicola</name>
    <dbReference type="NCBI Taxonomy" id="1708541"/>
    <lineage>
        <taxon>Eukaryota</taxon>
        <taxon>Fungi</taxon>
        <taxon>Dikarya</taxon>
        <taxon>Basidiomycota</taxon>
        <taxon>Wallemiomycotina</taxon>
        <taxon>Wallemiomycetes</taxon>
        <taxon>Wallemiales</taxon>
        <taxon>Wallemiaceae</taxon>
        <taxon>Wallemia</taxon>
    </lineage>
</organism>
<dbReference type="EMBL" id="SPRC01000017">
    <property type="protein sequence ID" value="TIB80252.1"/>
    <property type="molecule type" value="Genomic_DNA"/>
</dbReference>
<name>A0A4T0NHP7_9BASI</name>
<dbReference type="SUPFAM" id="SSF81383">
    <property type="entry name" value="F-box domain"/>
    <property type="match status" value="1"/>
</dbReference>
<proteinExistence type="predicted"/>
<sequence length="288" mass="32958">MTKTILQKRLTEEVSPLLLLPEEVLLNVVECLDQRSNVRALLTCKKLFSLANKRVYIDLECIATSAREYEPNKVSIDESDAQLNLSRLSSLSRFKASKEGVKSIKISLYFAKSSSTFVNRLPMAHSFTTKSATLLKNFPNLTNLCVVNHDQTYVNTIINFPKLKSLTMGVMSEKFNFAGYFINSPNLSQLKIYYDICHNNKENDSKVDNFEDFGRLQLETLVKRFLKDHPIKIYVTLVGVIDHREDITSLYTDYATCVDLDRDLPSKVEQLVYANYEIESKQVKVVSK</sequence>
<evidence type="ECO:0000313" key="7">
    <source>
        <dbReference type="Proteomes" id="UP000305647"/>
    </source>
</evidence>
<accession>A0A4T0NHP7</accession>
<dbReference type="Proteomes" id="UP000305647">
    <property type="component" value="Unassembled WGS sequence"/>
</dbReference>
<evidence type="ECO:0000313" key="4">
    <source>
        <dbReference type="EMBL" id="TIC29251.1"/>
    </source>
</evidence>
<evidence type="ECO:0000313" key="11">
    <source>
        <dbReference type="Proteomes" id="UP000310708"/>
    </source>
</evidence>
<evidence type="ECO:0000313" key="6">
    <source>
        <dbReference type="EMBL" id="TIC65574.1"/>
    </source>
</evidence>
<gene>
    <name evidence="5" type="ORF">E3Q01_02838</name>
    <name evidence="6" type="ORF">E3Q02_02139</name>
    <name evidence="4" type="ORF">E3Q10_02695</name>
    <name evidence="3" type="ORF">E3Q17_02674</name>
    <name evidence="2" type="ORF">E3Q22_02019</name>
</gene>
<reference evidence="7 8" key="1">
    <citation type="submission" date="2019-03" db="EMBL/GenBank/DDBJ databases">
        <title>Sequencing 25 genomes of Wallemia mellicola.</title>
        <authorList>
            <person name="Gostincar C."/>
        </authorList>
    </citation>
    <scope>NUCLEOTIDE SEQUENCE [LARGE SCALE GENOMIC DNA]</scope>
    <source>
        <strain evidence="3 8">EXF-1262</strain>
        <strain evidence="6 9">EXF-1274</strain>
        <strain evidence="2 10">EXF-6152</strain>
        <strain evidence="5 11">EXF-757</strain>
        <strain evidence="4 7">EXF-8738</strain>
    </source>
</reference>
<dbReference type="EMBL" id="SPRH01000031">
    <property type="protein sequence ID" value="TIB99310.1"/>
    <property type="molecule type" value="Genomic_DNA"/>
</dbReference>
<comment type="caution">
    <text evidence="5">The sequence shown here is derived from an EMBL/GenBank/DDBJ whole genome shotgun (WGS) entry which is preliminary data.</text>
</comment>
<evidence type="ECO:0000313" key="5">
    <source>
        <dbReference type="EMBL" id="TIC64332.1"/>
    </source>
</evidence>
<dbReference type="Pfam" id="PF12937">
    <property type="entry name" value="F-box-like"/>
    <property type="match status" value="1"/>
</dbReference>
<dbReference type="Proteomes" id="UP000310708">
    <property type="component" value="Unassembled WGS sequence"/>
</dbReference>
<dbReference type="InterPro" id="IPR001810">
    <property type="entry name" value="F-box_dom"/>
</dbReference>
<dbReference type="EMBL" id="SPRO01000029">
    <property type="protein sequence ID" value="TIC29251.1"/>
    <property type="molecule type" value="Genomic_DNA"/>
</dbReference>
<evidence type="ECO:0000313" key="9">
    <source>
        <dbReference type="Proteomes" id="UP000309601"/>
    </source>
</evidence>
<dbReference type="Proteomes" id="UP000307169">
    <property type="component" value="Unassembled WGS sequence"/>
</dbReference>
<dbReference type="Proteomes" id="UP000309601">
    <property type="component" value="Unassembled WGS sequence"/>
</dbReference>
<dbReference type="InterPro" id="IPR036047">
    <property type="entry name" value="F-box-like_dom_sf"/>
</dbReference>
<dbReference type="EMBL" id="SPRX01000035">
    <property type="protein sequence ID" value="TIC64332.1"/>
    <property type="molecule type" value="Genomic_DNA"/>
</dbReference>
<feature type="domain" description="F-box" evidence="1">
    <location>
        <begin position="14"/>
        <end position="59"/>
    </location>
</feature>
<evidence type="ECO:0000313" key="10">
    <source>
        <dbReference type="Proteomes" id="UP000310685"/>
    </source>
</evidence>
<dbReference type="Proteomes" id="UP000310685">
    <property type="component" value="Unassembled WGS sequence"/>
</dbReference>
<protein>
    <recommendedName>
        <fullName evidence="1">F-box domain-containing protein</fullName>
    </recommendedName>
</protein>
<dbReference type="PROSITE" id="PS50181">
    <property type="entry name" value="FBOX"/>
    <property type="match status" value="1"/>
</dbReference>
<dbReference type="AlphaFoldDB" id="A0A4T0NHP7"/>
<evidence type="ECO:0000313" key="2">
    <source>
        <dbReference type="EMBL" id="TIB80252.1"/>
    </source>
</evidence>
<evidence type="ECO:0000313" key="8">
    <source>
        <dbReference type="Proteomes" id="UP000307169"/>
    </source>
</evidence>
<dbReference type="EMBL" id="SPRW01000020">
    <property type="protein sequence ID" value="TIC65574.1"/>
    <property type="molecule type" value="Genomic_DNA"/>
</dbReference>